<dbReference type="Gene3D" id="1.10.510.10">
    <property type="entry name" value="Transferase(Phosphotransferase) domain 1"/>
    <property type="match status" value="1"/>
</dbReference>
<dbReference type="PANTHER" id="PTHR47989:SF61">
    <property type="entry name" value="PROTEIN KINASE DOMAIN-CONTAINING PROTEIN"/>
    <property type="match status" value="1"/>
</dbReference>
<dbReference type="PANTHER" id="PTHR47989">
    <property type="entry name" value="OS01G0750732 PROTEIN"/>
    <property type="match status" value="1"/>
</dbReference>
<dbReference type="Gene3D" id="3.30.200.20">
    <property type="entry name" value="Phosphorylase Kinase, domain 1"/>
    <property type="match status" value="1"/>
</dbReference>
<evidence type="ECO:0000313" key="5">
    <source>
        <dbReference type="EMBL" id="KAK9842332.1"/>
    </source>
</evidence>
<dbReference type="InterPro" id="IPR011009">
    <property type="entry name" value="Kinase-like_dom_sf"/>
</dbReference>
<dbReference type="GO" id="GO:0004672">
    <property type="term" value="F:protein kinase activity"/>
    <property type="evidence" value="ECO:0007669"/>
    <property type="project" value="InterPro"/>
</dbReference>
<accession>A0AAW1S940</accession>
<name>A0AAW1S940_9CHLO</name>
<evidence type="ECO:0000256" key="1">
    <source>
        <dbReference type="ARBA" id="ARBA00022741"/>
    </source>
</evidence>
<dbReference type="EMBL" id="JALJOU010000008">
    <property type="protein sequence ID" value="KAK9842332.1"/>
    <property type="molecule type" value="Genomic_DNA"/>
</dbReference>
<evidence type="ECO:0000256" key="2">
    <source>
        <dbReference type="ARBA" id="ARBA00022840"/>
    </source>
</evidence>
<sequence>MPHFGEAPPLRRMLFPGCTHFAFEELAVATGGWAAGNVIGSGGFGSVYAGRLSDGTAVAIKRLDRRGLQGDKEFNTEAALLARLRHPHVVALLGVCAAGNHRIAVTELARRGSLRGALDRSALGWRARVAVALGIARGVAYLHEVVHPPLVHRDLTSGNILLGADGRALIADFGLARTLGHKDDTLPSLAPADGASVVGTHGYVAPEYARTGELSQASDTYSVGVLLLELLTGLPAADGARAPGHHLLAESLAPRLNDVAALQAFLDPSLRAERVPTPQLAAVAEAAAACLQPRPADRPPMGEVAEFLQAAAAFSDDVPLHTAPPSSAAPVVANPALPSARARAAPAARAAAPASALASQTPFVEAVAPAACDPGSAPCAAAAAAPARARPAAGCAAHSVAEQMAELQRALHAAAAAAQPPDLAAAAGIAPAPRPAMQGPLLEGPAGGAALRWSLQAEDAATPLAAGLRFGAWGAAPRPWWGYWGFVAGAQQWDARGACLRQPIREAAGDLCGGHGTASLRNPGIRKPFPVRAQ</sequence>
<feature type="binding site" evidence="3">
    <location>
        <position position="61"/>
    </location>
    <ligand>
        <name>ATP</name>
        <dbReference type="ChEBI" id="CHEBI:30616"/>
    </ligand>
</feature>
<protein>
    <recommendedName>
        <fullName evidence="4">Protein kinase domain-containing protein</fullName>
    </recommendedName>
</protein>
<dbReference type="GO" id="GO:0005524">
    <property type="term" value="F:ATP binding"/>
    <property type="evidence" value="ECO:0007669"/>
    <property type="project" value="UniProtKB-UniRule"/>
</dbReference>
<dbReference type="Pfam" id="PF07714">
    <property type="entry name" value="PK_Tyr_Ser-Thr"/>
    <property type="match status" value="1"/>
</dbReference>
<organism evidence="5 6">
    <name type="scientific">Elliptochloris bilobata</name>
    <dbReference type="NCBI Taxonomy" id="381761"/>
    <lineage>
        <taxon>Eukaryota</taxon>
        <taxon>Viridiplantae</taxon>
        <taxon>Chlorophyta</taxon>
        <taxon>core chlorophytes</taxon>
        <taxon>Trebouxiophyceae</taxon>
        <taxon>Trebouxiophyceae incertae sedis</taxon>
        <taxon>Elliptochloris clade</taxon>
        <taxon>Elliptochloris</taxon>
    </lineage>
</organism>
<proteinExistence type="predicted"/>
<evidence type="ECO:0000313" key="6">
    <source>
        <dbReference type="Proteomes" id="UP001445335"/>
    </source>
</evidence>
<gene>
    <name evidence="5" type="ORF">WJX81_007193</name>
</gene>
<dbReference type="PROSITE" id="PS00109">
    <property type="entry name" value="PROTEIN_KINASE_TYR"/>
    <property type="match status" value="1"/>
</dbReference>
<dbReference type="PROSITE" id="PS50011">
    <property type="entry name" value="PROTEIN_KINASE_DOM"/>
    <property type="match status" value="1"/>
</dbReference>
<evidence type="ECO:0000256" key="3">
    <source>
        <dbReference type="PROSITE-ProRule" id="PRU10141"/>
    </source>
</evidence>
<dbReference type="AlphaFoldDB" id="A0AAW1S940"/>
<comment type="caution">
    <text evidence="5">The sequence shown here is derived from an EMBL/GenBank/DDBJ whole genome shotgun (WGS) entry which is preliminary data.</text>
</comment>
<dbReference type="SUPFAM" id="SSF56112">
    <property type="entry name" value="Protein kinase-like (PK-like)"/>
    <property type="match status" value="1"/>
</dbReference>
<reference evidence="5 6" key="1">
    <citation type="journal article" date="2024" name="Nat. Commun.">
        <title>Phylogenomics reveals the evolutionary origins of lichenization in chlorophyte algae.</title>
        <authorList>
            <person name="Puginier C."/>
            <person name="Libourel C."/>
            <person name="Otte J."/>
            <person name="Skaloud P."/>
            <person name="Haon M."/>
            <person name="Grisel S."/>
            <person name="Petersen M."/>
            <person name="Berrin J.G."/>
            <person name="Delaux P.M."/>
            <person name="Dal Grande F."/>
            <person name="Keller J."/>
        </authorList>
    </citation>
    <scope>NUCLEOTIDE SEQUENCE [LARGE SCALE GENOMIC DNA]</scope>
    <source>
        <strain evidence="5 6">SAG 245.80</strain>
    </source>
</reference>
<dbReference type="Proteomes" id="UP001445335">
    <property type="component" value="Unassembled WGS sequence"/>
</dbReference>
<dbReference type="InterPro" id="IPR001245">
    <property type="entry name" value="Ser-Thr/Tyr_kinase_cat_dom"/>
</dbReference>
<dbReference type="InterPro" id="IPR000719">
    <property type="entry name" value="Prot_kinase_dom"/>
</dbReference>
<keyword evidence="1 3" id="KW-0547">Nucleotide-binding</keyword>
<dbReference type="PROSITE" id="PS00107">
    <property type="entry name" value="PROTEIN_KINASE_ATP"/>
    <property type="match status" value="1"/>
</dbReference>
<keyword evidence="2 3" id="KW-0067">ATP-binding</keyword>
<dbReference type="InterPro" id="IPR008266">
    <property type="entry name" value="Tyr_kinase_AS"/>
</dbReference>
<keyword evidence="6" id="KW-1185">Reference proteome</keyword>
<evidence type="ECO:0000259" key="4">
    <source>
        <dbReference type="PROSITE" id="PS50011"/>
    </source>
</evidence>
<dbReference type="InterPro" id="IPR017441">
    <property type="entry name" value="Protein_kinase_ATP_BS"/>
</dbReference>
<feature type="domain" description="Protein kinase" evidence="4">
    <location>
        <begin position="33"/>
        <end position="308"/>
    </location>
</feature>